<accession>A0ACC2S5W2</accession>
<keyword evidence="2" id="KW-1185">Reference proteome</keyword>
<evidence type="ECO:0000313" key="1">
    <source>
        <dbReference type="EMBL" id="KAJ9057671.1"/>
    </source>
</evidence>
<comment type="caution">
    <text evidence="1">The sequence shown here is derived from an EMBL/GenBank/DDBJ whole genome shotgun (WGS) entry which is preliminary data.</text>
</comment>
<reference evidence="1" key="1">
    <citation type="submission" date="2022-04" db="EMBL/GenBank/DDBJ databases">
        <title>Genome of the entomopathogenic fungus Entomophthora muscae.</title>
        <authorList>
            <person name="Elya C."/>
            <person name="Lovett B.R."/>
            <person name="Lee E."/>
            <person name="Macias A.M."/>
            <person name="Hajek A.E."/>
            <person name="De Bivort B.L."/>
            <person name="Kasson M.T."/>
            <person name="De Fine Licht H.H."/>
            <person name="Stajich J.E."/>
        </authorList>
    </citation>
    <scope>NUCLEOTIDE SEQUENCE</scope>
    <source>
        <strain evidence="1">Berkeley</strain>
    </source>
</reference>
<protein>
    <submittedName>
        <fullName evidence="1">Uncharacterized protein</fullName>
    </submittedName>
</protein>
<organism evidence="1 2">
    <name type="scientific">Entomophthora muscae</name>
    <dbReference type="NCBI Taxonomy" id="34485"/>
    <lineage>
        <taxon>Eukaryota</taxon>
        <taxon>Fungi</taxon>
        <taxon>Fungi incertae sedis</taxon>
        <taxon>Zoopagomycota</taxon>
        <taxon>Entomophthoromycotina</taxon>
        <taxon>Entomophthoromycetes</taxon>
        <taxon>Entomophthorales</taxon>
        <taxon>Entomophthoraceae</taxon>
        <taxon>Entomophthora</taxon>
    </lineage>
</organism>
<gene>
    <name evidence="1" type="ORF">DSO57_1020408</name>
</gene>
<evidence type="ECO:0000313" key="2">
    <source>
        <dbReference type="Proteomes" id="UP001165960"/>
    </source>
</evidence>
<dbReference type="EMBL" id="QTSX02005775">
    <property type="protein sequence ID" value="KAJ9057671.1"/>
    <property type="molecule type" value="Genomic_DNA"/>
</dbReference>
<proteinExistence type="predicted"/>
<name>A0ACC2S5W2_9FUNG</name>
<sequence length="113" mass="12259">METQLEKTIITEPSPARTPPETPSADTIPAMNETEESKVETQLEETTITDPSPALIPPKAPSVDSIPAMYVKEMPGNCPSGGSHDFEDKPTLCAILFCSSPKVKCRKCQIIQD</sequence>
<dbReference type="Proteomes" id="UP001165960">
    <property type="component" value="Unassembled WGS sequence"/>
</dbReference>